<proteinExistence type="inferred from homology"/>
<keyword evidence="9" id="KW-1185">Reference proteome</keyword>
<dbReference type="EMBL" id="RSFA01000076">
    <property type="protein sequence ID" value="RSD30246.1"/>
    <property type="molecule type" value="Genomic_DNA"/>
</dbReference>
<name>A0A3R9FKN5_9VIBR</name>
<dbReference type="HAMAP" id="MF_01872">
    <property type="entry name" value="tRNA_methyltr_YfiC"/>
    <property type="match status" value="1"/>
</dbReference>
<evidence type="ECO:0000313" key="9">
    <source>
        <dbReference type="Proteomes" id="UP000269041"/>
    </source>
</evidence>
<dbReference type="PANTHER" id="PTHR47739">
    <property type="entry name" value="TRNA1(VAL) (ADENINE(37)-N6)-METHYLTRANSFERASE"/>
    <property type="match status" value="1"/>
</dbReference>
<keyword evidence="4 6" id="KW-0949">S-adenosyl-L-methionine</keyword>
<keyword evidence="5 6" id="KW-0819">tRNA processing</keyword>
<evidence type="ECO:0000256" key="2">
    <source>
        <dbReference type="ARBA" id="ARBA00022603"/>
    </source>
</evidence>
<comment type="caution">
    <text evidence="8">The sequence shown here is derived from an EMBL/GenBank/DDBJ whole genome shotgun (WGS) entry which is preliminary data.</text>
</comment>
<dbReference type="InterPro" id="IPR007848">
    <property type="entry name" value="Small_mtfrase_dom"/>
</dbReference>
<dbReference type="Proteomes" id="UP000269041">
    <property type="component" value="Unassembled WGS sequence"/>
</dbReference>
<keyword evidence="3 6" id="KW-0808">Transferase</keyword>
<dbReference type="PRINTS" id="PR00507">
    <property type="entry name" value="N12N6MTFRASE"/>
</dbReference>
<sequence>MKNTQTKDFAFKQFKVTRGLSGMPVSTDSVLLGAWCEIGISARILDIGTGTGLLALMCAQKNNDCYIDAIEIDRQALLAAKNNFLQSPWHTRLNLLSGNVLTFPFQHKYDAIICNPPYFNNGEVAKTKERAIARHTLTLSHQALLKQCLNLITKEGHAWFILPEIEGRSFISQAQKLGWHLAKLCEVRPTNKKPTHRLLIQLTQTDVKSETQQLIIRKNKLYTDEFITLTQAFYLKM</sequence>
<dbReference type="SUPFAM" id="SSF53335">
    <property type="entry name" value="S-adenosyl-L-methionine-dependent methyltransferases"/>
    <property type="match status" value="1"/>
</dbReference>
<organism evidence="8 9">
    <name type="scientific">Vibrio pectenicida</name>
    <dbReference type="NCBI Taxonomy" id="62763"/>
    <lineage>
        <taxon>Bacteria</taxon>
        <taxon>Pseudomonadati</taxon>
        <taxon>Pseudomonadota</taxon>
        <taxon>Gammaproteobacteria</taxon>
        <taxon>Vibrionales</taxon>
        <taxon>Vibrionaceae</taxon>
        <taxon>Vibrio</taxon>
    </lineage>
</organism>
<evidence type="ECO:0000259" key="7">
    <source>
        <dbReference type="Pfam" id="PF05175"/>
    </source>
</evidence>
<evidence type="ECO:0000313" key="8">
    <source>
        <dbReference type="EMBL" id="RSD30246.1"/>
    </source>
</evidence>
<dbReference type="Pfam" id="PF05175">
    <property type="entry name" value="MTS"/>
    <property type="match status" value="1"/>
</dbReference>
<dbReference type="OrthoDB" id="5383291at2"/>
<dbReference type="InterPro" id="IPR002052">
    <property type="entry name" value="DNA_methylase_N6_adenine_CS"/>
</dbReference>
<dbReference type="GO" id="GO:0005737">
    <property type="term" value="C:cytoplasm"/>
    <property type="evidence" value="ECO:0007669"/>
    <property type="project" value="UniProtKB-SubCell"/>
</dbReference>
<dbReference type="PROSITE" id="PS00092">
    <property type="entry name" value="N6_MTASE"/>
    <property type="match status" value="1"/>
</dbReference>
<dbReference type="InterPro" id="IPR050210">
    <property type="entry name" value="tRNA_Adenine-N(6)_MTase"/>
</dbReference>
<comment type="similarity">
    <text evidence="6">Belongs to the methyltransferase superfamily. tRNA (adenine-N(6)-)-methyltransferase family.</text>
</comment>
<evidence type="ECO:0000256" key="5">
    <source>
        <dbReference type="ARBA" id="ARBA00022694"/>
    </source>
</evidence>
<keyword evidence="1 6" id="KW-0963">Cytoplasm</keyword>
<dbReference type="CDD" id="cd02440">
    <property type="entry name" value="AdoMet_MTases"/>
    <property type="match status" value="1"/>
</dbReference>
<feature type="domain" description="Methyltransferase small" evidence="7">
    <location>
        <begin position="40"/>
        <end position="127"/>
    </location>
</feature>
<protein>
    <recommendedName>
        <fullName evidence="6">tRNA1(Val) (adenine(37)-N6)-methyltransferase</fullName>
        <ecNumber evidence="6">2.1.1.223</ecNumber>
    </recommendedName>
    <alternativeName>
        <fullName evidence="6">tRNA m6A37 methyltransferase</fullName>
    </alternativeName>
</protein>
<evidence type="ECO:0000256" key="3">
    <source>
        <dbReference type="ARBA" id="ARBA00022679"/>
    </source>
</evidence>
<comment type="subcellular location">
    <subcellularLocation>
        <location evidence="6">Cytoplasm</location>
    </subcellularLocation>
</comment>
<dbReference type="InterPro" id="IPR022882">
    <property type="entry name" value="tRNA_adenine-N6_MeTrfase"/>
</dbReference>
<dbReference type="Gene3D" id="3.40.50.150">
    <property type="entry name" value="Vaccinia Virus protein VP39"/>
    <property type="match status" value="1"/>
</dbReference>
<accession>A0A3R9FKN5</accession>
<dbReference type="GO" id="GO:0016430">
    <property type="term" value="F:tRNA (adenine-N6)-methyltransferase activity"/>
    <property type="evidence" value="ECO:0007669"/>
    <property type="project" value="UniProtKB-UniRule"/>
</dbReference>
<dbReference type="AlphaFoldDB" id="A0A3R9FKN5"/>
<evidence type="ECO:0000256" key="1">
    <source>
        <dbReference type="ARBA" id="ARBA00022490"/>
    </source>
</evidence>
<dbReference type="GO" id="GO:0032259">
    <property type="term" value="P:methylation"/>
    <property type="evidence" value="ECO:0007669"/>
    <property type="project" value="UniProtKB-KW"/>
</dbReference>
<evidence type="ECO:0000256" key="4">
    <source>
        <dbReference type="ARBA" id="ARBA00022691"/>
    </source>
</evidence>
<comment type="catalytic activity">
    <reaction evidence="6">
        <text>adenosine(37) in tRNA1(Val) + S-adenosyl-L-methionine = N(6)-methyladenosine(37) in tRNA1(Val) + S-adenosyl-L-homocysteine + H(+)</text>
        <dbReference type="Rhea" id="RHEA:43160"/>
        <dbReference type="Rhea" id="RHEA-COMP:10369"/>
        <dbReference type="Rhea" id="RHEA-COMP:10370"/>
        <dbReference type="ChEBI" id="CHEBI:15378"/>
        <dbReference type="ChEBI" id="CHEBI:57856"/>
        <dbReference type="ChEBI" id="CHEBI:59789"/>
        <dbReference type="ChEBI" id="CHEBI:74411"/>
        <dbReference type="ChEBI" id="CHEBI:74449"/>
        <dbReference type="EC" id="2.1.1.223"/>
    </reaction>
</comment>
<dbReference type="InterPro" id="IPR029063">
    <property type="entry name" value="SAM-dependent_MTases_sf"/>
</dbReference>
<dbReference type="PANTHER" id="PTHR47739:SF1">
    <property type="entry name" value="TRNA1(VAL) (ADENINE(37)-N6)-METHYLTRANSFERASE"/>
    <property type="match status" value="1"/>
</dbReference>
<dbReference type="GO" id="GO:0003676">
    <property type="term" value="F:nucleic acid binding"/>
    <property type="evidence" value="ECO:0007669"/>
    <property type="project" value="InterPro"/>
</dbReference>
<dbReference type="RefSeq" id="WP_125322547.1">
    <property type="nucleotide sequence ID" value="NZ_AP024889.1"/>
</dbReference>
<keyword evidence="2 6" id="KW-0489">Methyltransferase</keyword>
<dbReference type="GO" id="GO:0008033">
    <property type="term" value="P:tRNA processing"/>
    <property type="evidence" value="ECO:0007669"/>
    <property type="project" value="UniProtKB-UniRule"/>
</dbReference>
<gene>
    <name evidence="8" type="ORF">EJA03_14990</name>
</gene>
<reference evidence="8 9" key="1">
    <citation type="submission" date="2018-12" db="EMBL/GenBank/DDBJ databases">
        <title>Genomic taxonomy of the Vibrionaceae family.</title>
        <authorList>
            <person name="Gomez-Gil B."/>
            <person name="Enciso-Ibarra K."/>
        </authorList>
    </citation>
    <scope>NUCLEOTIDE SEQUENCE [LARGE SCALE GENOMIC DNA]</scope>
    <source>
        <strain evidence="8 9">CAIM 594</strain>
    </source>
</reference>
<evidence type="ECO:0000256" key="6">
    <source>
        <dbReference type="HAMAP-Rule" id="MF_01872"/>
    </source>
</evidence>
<dbReference type="EC" id="2.1.1.223" evidence="6"/>
<comment type="function">
    <text evidence="6">Specifically methylates the adenine in position 37 of tRNA(1)(Val) (anticodon cmo5UAC).</text>
</comment>